<gene>
    <name evidence="5" type="ORF">CEXT_311021</name>
</gene>
<reference evidence="5 6" key="1">
    <citation type="submission" date="2021-06" db="EMBL/GenBank/DDBJ databases">
        <title>Caerostris extrusa draft genome.</title>
        <authorList>
            <person name="Kono N."/>
            <person name="Arakawa K."/>
        </authorList>
    </citation>
    <scope>NUCLEOTIDE SEQUENCE [LARGE SCALE GENOMIC DNA]</scope>
</reference>
<feature type="compositionally biased region" description="Low complexity" evidence="4">
    <location>
        <begin position="44"/>
        <end position="54"/>
    </location>
</feature>
<dbReference type="GO" id="GO:0005737">
    <property type="term" value="C:cytoplasm"/>
    <property type="evidence" value="ECO:0007669"/>
    <property type="project" value="UniProtKB-SubCell"/>
</dbReference>
<dbReference type="SMART" id="SM00612">
    <property type="entry name" value="Kelch"/>
    <property type="match status" value="1"/>
</dbReference>
<dbReference type="InterPro" id="IPR015915">
    <property type="entry name" value="Kelch-typ_b-propeller"/>
</dbReference>
<evidence type="ECO:0000256" key="3">
    <source>
        <dbReference type="ARBA" id="ARBA00022490"/>
    </source>
</evidence>
<organism evidence="5 6">
    <name type="scientific">Caerostris extrusa</name>
    <name type="common">Bark spider</name>
    <name type="synonym">Caerostris bankana</name>
    <dbReference type="NCBI Taxonomy" id="172846"/>
    <lineage>
        <taxon>Eukaryota</taxon>
        <taxon>Metazoa</taxon>
        <taxon>Ecdysozoa</taxon>
        <taxon>Arthropoda</taxon>
        <taxon>Chelicerata</taxon>
        <taxon>Arachnida</taxon>
        <taxon>Araneae</taxon>
        <taxon>Araneomorphae</taxon>
        <taxon>Entelegynae</taxon>
        <taxon>Araneoidea</taxon>
        <taxon>Araneidae</taxon>
        <taxon>Caerostris</taxon>
    </lineage>
</organism>
<feature type="region of interest" description="Disordered" evidence="4">
    <location>
        <begin position="41"/>
        <end position="105"/>
    </location>
</feature>
<keyword evidence="2" id="KW-0880">Kelch repeat</keyword>
<keyword evidence="6" id="KW-1185">Reference proteome</keyword>
<evidence type="ECO:0000256" key="1">
    <source>
        <dbReference type="ARBA" id="ARBA00004496"/>
    </source>
</evidence>
<comment type="caution">
    <text evidence="5">The sequence shown here is derived from an EMBL/GenBank/DDBJ whole genome shotgun (WGS) entry which is preliminary data.</text>
</comment>
<name>A0AAV4RDW2_CAEEX</name>
<feature type="compositionally biased region" description="Low complexity" evidence="4">
    <location>
        <begin position="68"/>
        <end position="77"/>
    </location>
</feature>
<accession>A0AAV4RDW2</accession>
<sequence>MDDMIFVIGGFNGVTTIFHVECFDERTEEWYEATDMNSVPLRPGSVRGAGAAQRGRLRAPEPPGPHGGEAAEAAAAAGGAGGAHPIRQRPTPGGPGGGGGGGRSSDWFRYLINAIHLFPKESNQQKSVSIRTLKSGAARSNEDSKAQRRKQM</sequence>
<evidence type="ECO:0000313" key="6">
    <source>
        <dbReference type="Proteomes" id="UP001054945"/>
    </source>
</evidence>
<dbReference type="AlphaFoldDB" id="A0AAV4RDW2"/>
<feature type="compositionally biased region" description="Gly residues" evidence="4">
    <location>
        <begin position="94"/>
        <end position="103"/>
    </location>
</feature>
<feature type="region of interest" description="Disordered" evidence="4">
    <location>
        <begin position="121"/>
        <end position="152"/>
    </location>
</feature>
<dbReference type="Proteomes" id="UP001054945">
    <property type="component" value="Unassembled WGS sequence"/>
</dbReference>
<protein>
    <submittedName>
        <fullName evidence="5">Uncharacterized protein</fullName>
    </submittedName>
</protein>
<evidence type="ECO:0000313" key="5">
    <source>
        <dbReference type="EMBL" id="GIY18410.1"/>
    </source>
</evidence>
<dbReference type="InterPro" id="IPR006652">
    <property type="entry name" value="Kelch_1"/>
</dbReference>
<dbReference type="SUPFAM" id="SSF117281">
    <property type="entry name" value="Kelch motif"/>
    <property type="match status" value="1"/>
</dbReference>
<dbReference type="InterPro" id="IPR005398">
    <property type="entry name" value="Tubby_N"/>
</dbReference>
<comment type="subcellular location">
    <subcellularLocation>
        <location evidence="1">Cytoplasm</location>
    </subcellularLocation>
</comment>
<evidence type="ECO:0000256" key="2">
    <source>
        <dbReference type="ARBA" id="ARBA00022441"/>
    </source>
</evidence>
<proteinExistence type="predicted"/>
<evidence type="ECO:0000256" key="4">
    <source>
        <dbReference type="SAM" id="MobiDB-lite"/>
    </source>
</evidence>
<keyword evidence="3" id="KW-0963">Cytoplasm</keyword>
<dbReference type="Pfam" id="PF01344">
    <property type="entry name" value="Kelch_1"/>
    <property type="match status" value="1"/>
</dbReference>
<dbReference type="PRINTS" id="PR01574">
    <property type="entry name" value="TUBBYPROTEIN"/>
</dbReference>
<feature type="compositionally biased region" description="Polar residues" evidence="4">
    <location>
        <begin position="121"/>
        <end position="132"/>
    </location>
</feature>
<dbReference type="EMBL" id="BPLR01007621">
    <property type="protein sequence ID" value="GIY18410.1"/>
    <property type="molecule type" value="Genomic_DNA"/>
</dbReference>